<dbReference type="InterPro" id="IPR000515">
    <property type="entry name" value="MetI-like"/>
</dbReference>
<feature type="transmembrane region" description="Helical" evidence="7">
    <location>
        <begin position="101"/>
        <end position="120"/>
    </location>
</feature>
<keyword evidence="10" id="KW-1185">Reference proteome</keyword>
<dbReference type="STRING" id="419479.SAMN04488563_2454"/>
<feature type="transmembrane region" description="Helical" evidence="7">
    <location>
        <begin position="175"/>
        <end position="194"/>
    </location>
</feature>
<evidence type="ECO:0000256" key="3">
    <source>
        <dbReference type="ARBA" id="ARBA00022475"/>
    </source>
</evidence>
<dbReference type="GO" id="GO:0005886">
    <property type="term" value="C:plasma membrane"/>
    <property type="evidence" value="ECO:0007669"/>
    <property type="project" value="UniProtKB-SubCell"/>
</dbReference>
<feature type="domain" description="ABC transmembrane type-1" evidence="8">
    <location>
        <begin position="95"/>
        <end position="298"/>
    </location>
</feature>
<accession>A0A1H2J9M5</accession>
<dbReference type="EMBL" id="LT629791">
    <property type="protein sequence ID" value="SDU53079.1"/>
    <property type="molecule type" value="Genomic_DNA"/>
</dbReference>
<evidence type="ECO:0000256" key="7">
    <source>
        <dbReference type="RuleBase" id="RU363032"/>
    </source>
</evidence>
<feature type="transmembrane region" description="Helical" evidence="7">
    <location>
        <begin position="275"/>
        <end position="301"/>
    </location>
</feature>
<feature type="transmembrane region" description="Helical" evidence="7">
    <location>
        <begin position="12"/>
        <end position="30"/>
    </location>
</feature>
<reference evidence="10" key="1">
    <citation type="submission" date="2016-10" db="EMBL/GenBank/DDBJ databases">
        <authorList>
            <person name="Varghese N."/>
            <person name="Submissions S."/>
        </authorList>
    </citation>
    <scope>NUCLEOTIDE SEQUENCE [LARGE SCALE GENOMIC DNA]</scope>
    <source>
        <strain evidence="10">DSM 45079</strain>
    </source>
</reference>
<proteinExistence type="inferred from homology"/>
<feature type="transmembrane region" description="Helical" evidence="7">
    <location>
        <begin position="132"/>
        <end position="155"/>
    </location>
</feature>
<dbReference type="PANTHER" id="PTHR43163">
    <property type="entry name" value="DIPEPTIDE TRANSPORT SYSTEM PERMEASE PROTEIN DPPB-RELATED"/>
    <property type="match status" value="1"/>
</dbReference>
<comment type="subcellular location">
    <subcellularLocation>
        <location evidence="1 7">Cell membrane</location>
        <topology evidence="1 7">Multi-pass membrane protein</topology>
    </subcellularLocation>
</comment>
<evidence type="ECO:0000256" key="4">
    <source>
        <dbReference type="ARBA" id="ARBA00022692"/>
    </source>
</evidence>
<evidence type="ECO:0000313" key="9">
    <source>
        <dbReference type="EMBL" id="SDU53079.1"/>
    </source>
</evidence>
<evidence type="ECO:0000256" key="2">
    <source>
        <dbReference type="ARBA" id="ARBA00022448"/>
    </source>
</evidence>
<sequence length="308" mass="33264">MGKYVVARLLQLVLVFFGVTLLIYLAVYALPGDPIRALGGDRQLPDSVVNALRAQFNLDDPVLLQYLKYLGNLFTGDLGTDFNGRPVADLMGQRWPVTIKLALTAWVIQVVVGVGLGVLTALRKGTWLDHTVLFFTVAVISVPVFVLAYTAQIVFGVRLGIVPVSGIDDGWPVSYLLPSIILAIFGLASVARLVRASMLENLRADYVKTAVAKGLSRRRVVVRHVLRNSLIPAVTFLGIDLGYLLGGTVIIEGVFNLPGVGQLLFSSIASQQGPVVVGVATVLVVIFLLANLVVDLLYGVLDPRIRHE</sequence>
<evidence type="ECO:0000256" key="1">
    <source>
        <dbReference type="ARBA" id="ARBA00004651"/>
    </source>
</evidence>
<feature type="transmembrane region" description="Helical" evidence="7">
    <location>
        <begin position="233"/>
        <end position="255"/>
    </location>
</feature>
<dbReference type="GO" id="GO:0055085">
    <property type="term" value="P:transmembrane transport"/>
    <property type="evidence" value="ECO:0007669"/>
    <property type="project" value="InterPro"/>
</dbReference>
<protein>
    <submittedName>
        <fullName evidence="9">Oligopeptide transport system permease protein</fullName>
    </submittedName>
</protein>
<dbReference type="Gene3D" id="1.10.3720.10">
    <property type="entry name" value="MetI-like"/>
    <property type="match status" value="1"/>
</dbReference>
<dbReference type="Pfam" id="PF00528">
    <property type="entry name" value="BPD_transp_1"/>
    <property type="match status" value="1"/>
</dbReference>
<dbReference type="RefSeq" id="WP_046768509.1">
    <property type="nucleotide sequence ID" value="NZ_KQ061226.1"/>
</dbReference>
<dbReference type="Proteomes" id="UP000182977">
    <property type="component" value="Chromosome I"/>
</dbReference>
<keyword evidence="3" id="KW-1003">Cell membrane</keyword>
<evidence type="ECO:0000259" key="8">
    <source>
        <dbReference type="PROSITE" id="PS50928"/>
    </source>
</evidence>
<organism evidence="9 10">
    <name type="scientific">Jiangella alkaliphila</name>
    <dbReference type="NCBI Taxonomy" id="419479"/>
    <lineage>
        <taxon>Bacteria</taxon>
        <taxon>Bacillati</taxon>
        <taxon>Actinomycetota</taxon>
        <taxon>Actinomycetes</taxon>
        <taxon>Jiangellales</taxon>
        <taxon>Jiangellaceae</taxon>
        <taxon>Jiangella</taxon>
    </lineage>
</organism>
<comment type="similarity">
    <text evidence="7">Belongs to the binding-protein-dependent transport system permease family.</text>
</comment>
<dbReference type="AlphaFoldDB" id="A0A1H2J9M5"/>
<evidence type="ECO:0000313" key="10">
    <source>
        <dbReference type="Proteomes" id="UP000182977"/>
    </source>
</evidence>
<dbReference type="CDD" id="cd06261">
    <property type="entry name" value="TM_PBP2"/>
    <property type="match status" value="1"/>
</dbReference>
<gene>
    <name evidence="9" type="ORF">SAMN04488563_2454</name>
</gene>
<dbReference type="InterPro" id="IPR035906">
    <property type="entry name" value="MetI-like_sf"/>
</dbReference>
<dbReference type="InterPro" id="IPR045621">
    <property type="entry name" value="BPD_transp_1_N"/>
</dbReference>
<name>A0A1H2J9M5_9ACTN</name>
<keyword evidence="2 7" id="KW-0813">Transport</keyword>
<dbReference type="SUPFAM" id="SSF161098">
    <property type="entry name" value="MetI-like"/>
    <property type="match status" value="1"/>
</dbReference>
<dbReference type="PROSITE" id="PS50928">
    <property type="entry name" value="ABC_TM1"/>
    <property type="match status" value="1"/>
</dbReference>
<dbReference type="Pfam" id="PF19300">
    <property type="entry name" value="BPD_transp_1_N"/>
    <property type="match status" value="1"/>
</dbReference>
<evidence type="ECO:0000256" key="5">
    <source>
        <dbReference type="ARBA" id="ARBA00022989"/>
    </source>
</evidence>
<keyword evidence="6 7" id="KW-0472">Membrane</keyword>
<evidence type="ECO:0000256" key="6">
    <source>
        <dbReference type="ARBA" id="ARBA00023136"/>
    </source>
</evidence>
<keyword evidence="5 7" id="KW-1133">Transmembrane helix</keyword>
<dbReference type="PANTHER" id="PTHR43163:SF7">
    <property type="entry name" value="DIPEPTIDE-TRANSPORT INTEGRAL MEMBRANE PROTEIN ABC TRANSPORTER DPPB-RELATED"/>
    <property type="match status" value="1"/>
</dbReference>
<dbReference type="OrthoDB" id="147688at2"/>
<keyword evidence="4 7" id="KW-0812">Transmembrane</keyword>